<proteinExistence type="inferred from homology"/>
<sequence>MAAISTERELRSGSSRWLAPGAVALFDGLAWAIGLTVATWLRFEFDFHQINLDSLLWTISVAVAVLWSASVTTWLYFGRHKAGSLQEALAVARVNAFTGVVVFGFVLVSAPPPVPRSVALTAAPLAFALALGHRLAVRIHSERKARPDWSRARRAIVYGAGNRGQELIRSMLSGSAGEILPVAVLDDDPAHRHSRIAGVAVRGTGSDLTAVANATGAQLVVVALSDPDPERMCAVLTGARTAGLELKTLPAPDDLLRPWANAHDLRDLDLADLLGRQQVNTDVDSIAGYLAGARVLVTGAGGSIGSELCRQLHRFAPAQVLMLDRDESALHAVQLSIHAQAHLDSPEVILADIRDRDTIRTVLTQQRPDVVFHAAALKHLSVLERHPTEAWKTNVLGTLTVLEAAQLAGVSRFVNISTDKAANPTSVLGRSKRIGERLVADAAGKTGGTYLSVRFGNVLGSRGSVLTTFSEQLAAGRPVTVTHPDATRYFMTTPEAVQLVIQAAAIGSSGEALVLDMGEPARITDLAQMLMTVFGRQSEIVFTGLSKGEKVHEELFGDGEQGRRPIHPAISHIDVPPLAPETVHARASELGCAHAMAVLIAEHPAPGSTVGLNPGSTPLPMNAAWEGSH</sequence>
<dbReference type="OrthoDB" id="9803111at2"/>
<dbReference type="Pfam" id="PF02719">
    <property type="entry name" value="Polysacc_synt_2"/>
    <property type="match status" value="1"/>
</dbReference>
<accession>A0A6N7YXE2</accession>
<gene>
    <name evidence="5" type="ORF">GKO32_21610</name>
</gene>
<keyword evidence="3" id="KW-0812">Transmembrane</keyword>
<comment type="caution">
    <text evidence="5">The sequence shown here is derived from an EMBL/GenBank/DDBJ whole genome shotgun (WGS) entry which is preliminary data.</text>
</comment>
<feature type="transmembrane region" description="Helical" evidence="3">
    <location>
        <begin position="21"/>
        <end position="43"/>
    </location>
</feature>
<feature type="region of interest" description="Disordered" evidence="2">
    <location>
        <begin position="609"/>
        <end position="629"/>
    </location>
</feature>
<evidence type="ECO:0000313" key="6">
    <source>
        <dbReference type="Proteomes" id="UP000440096"/>
    </source>
</evidence>
<name>A0A6N7YXE2_9PSEU</name>
<dbReference type="EMBL" id="WMBA01000035">
    <property type="protein sequence ID" value="MTD56548.1"/>
    <property type="molecule type" value="Genomic_DNA"/>
</dbReference>
<evidence type="ECO:0000256" key="3">
    <source>
        <dbReference type="SAM" id="Phobius"/>
    </source>
</evidence>
<reference evidence="5 6" key="1">
    <citation type="submission" date="2019-11" db="EMBL/GenBank/DDBJ databases">
        <title>Draft genome of Amycolatopsis RM579.</title>
        <authorList>
            <person name="Duangmal K."/>
            <person name="Mingma R."/>
        </authorList>
    </citation>
    <scope>NUCLEOTIDE SEQUENCE [LARGE SCALE GENOMIC DNA]</scope>
    <source>
        <strain evidence="5 6">RM579</strain>
    </source>
</reference>
<evidence type="ECO:0000256" key="1">
    <source>
        <dbReference type="ARBA" id="ARBA00007430"/>
    </source>
</evidence>
<dbReference type="AlphaFoldDB" id="A0A6N7YXE2"/>
<dbReference type="Proteomes" id="UP000440096">
    <property type="component" value="Unassembled WGS sequence"/>
</dbReference>
<keyword evidence="3" id="KW-1133">Transmembrane helix</keyword>
<comment type="similarity">
    <text evidence="1">Belongs to the polysaccharide synthase family.</text>
</comment>
<dbReference type="PANTHER" id="PTHR43318:SF1">
    <property type="entry name" value="POLYSACCHARIDE BIOSYNTHESIS PROTEIN EPSC-RELATED"/>
    <property type="match status" value="1"/>
</dbReference>
<dbReference type="Gene3D" id="3.40.50.720">
    <property type="entry name" value="NAD(P)-binding Rossmann-like Domain"/>
    <property type="match status" value="2"/>
</dbReference>
<dbReference type="InterPro" id="IPR003869">
    <property type="entry name" value="Polysac_CapD-like"/>
</dbReference>
<evidence type="ECO:0000259" key="4">
    <source>
        <dbReference type="Pfam" id="PF02719"/>
    </source>
</evidence>
<feature type="transmembrane region" description="Helical" evidence="3">
    <location>
        <begin position="89"/>
        <end position="111"/>
    </location>
</feature>
<keyword evidence="3" id="KW-0472">Membrane</keyword>
<evidence type="ECO:0000313" key="5">
    <source>
        <dbReference type="EMBL" id="MTD56548.1"/>
    </source>
</evidence>
<dbReference type="InterPro" id="IPR036291">
    <property type="entry name" value="NAD(P)-bd_dom_sf"/>
</dbReference>
<dbReference type="CDD" id="cd05237">
    <property type="entry name" value="UDP_invert_4-6DH_SDR_e"/>
    <property type="match status" value="1"/>
</dbReference>
<evidence type="ECO:0000256" key="2">
    <source>
        <dbReference type="SAM" id="MobiDB-lite"/>
    </source>
</evidence>
<dbReference type="InterPro" id="IPR051203">
    <property type="entry name" value="Polysaccharide_Synthase-Rel"/>
</dbReference>
<keyword evidence="6" id="KW-1185">Reference proteome</keyword>
<feature type="transmembrane region" description="Helical" evidence="3">
    <location>
        <begin position="55"/>
        <end position="77"/>
    </location>
</feature>
<dbReference type="PANTHER" id="PTHR43318">
    <property type="entry name" value="UDP-N-ACETYLGLUCOSAMINE 4,6-DEHYDRATASE"/>
    <property type="match status" value="1"/>
</dbReference>
<protein>
    <submittedName>
        <fullName evidence="5">SDR family NAD(P)-dependent oxidoreductase</fullName>
    </submittedName>
</protein>
<dbReference type="SUPFAM" id="SSF51735">
    <property type="entry name" value="NAD(P)-binding Rossmann-fold domains"/>
    <property type="match status" value="2"/>
</dbReference>
<feature type="domain" description="Polysaccharide biosynthesis protein CapD-like" evidence="4">
    <location>
        <begin position="295"/>
        <end position="572"/>
    </location>
</feature>
<dbReference type="RefSeq" id="WP_154758707.1">
    <property type="nucleotide sequence ID" value="NZ_WMBA01000035.1"/>
</dbReference>
<organism evidence="5 6">
    <name type="scientific">Amycolatopsis pithecellobii</name>
    <dbReference type="NCBI Taxonomy" id="664692"/>
    <lineage>
        <taxon>Bacteria</taxon>
        <taxon>Bacillati</taxon>
        <taxon>Actinomycetota</taxon>
        <taxon>Actinomycetes</taxon>
        <taxon>Pseudonocardiales</taxon>
        <taxon>Pseudonocardiaceae</taxon>
        <taxon>Amycolatopsis</taxon>
    </lineage>
</organism>
<dbReference type="Pfam" id="PF13727">
    <property type="entry name" value="CoA_binding_3"/>
    <property type="match status" value="1"/>
</dbReference>